<evidence type="ECO:0000259" key="15">
    <source>
        <dbReference type="Pfam" id="PF11145"/>
    </source>
</evidence>
<gene>
    <name evidence="16" type="ORF">SAY86_005680</name>
</gene>
<evidence type="ECO:0000256" key="2">
    <source>
        <dbReference type="ARBA" id="ARBA00004127"/>
    </source>
</evidence>
<evidence type="ECO:0000256" key="10">
    <source>
        <dbReference type="ARBA" id="ARBA00022786"/>
    </source>
</evidence>
<evidence type="ECO:0000313" key="16">
    <source>
        <dbReference type="EMBL" id="KAK4776992.1"/>
    </source>
</evidence>
<evidence type="ECO:0000256" key="5">
    <source>
        <dbReference type="ARBA" id="ARBA00022679"/>
    </source>
</evidence>
<keyword evidence="10" id="KW-0833">Ubl conjugation pathway</keyword>
<evidence type="ECO:0000256" key="1">
    <source>
        <dbReference type="ARBA" id="ARBA00000900"/>
    </source>
</evidence>
<accession>A0AAN7L9P8</accession>
<keyword evidence="6 14" id="KW-0812">Transmembrane</keyword>
<feature type="domain" description="SWEET-like" evidence="15">
    <location>
        <begin position="25"/>
        <end position="89"/>
    </location>
</feature>
<proteinExistence type="predicted"/>
<keyword evidence="12 14" id="KW-1133">Transmembrane helix</keyword>
<keyword evidence="11" id="KW-0862">Zinc</keyword>
<protein>
    <recommendedName>
        <fullName evidence="4">RING-type E3 ubiquitin transferase</fullName>
        <ecNumber evidence="4">2.3.2.27</ecNumber>
    </recommendedName>
</protein>
<evidence type="ECO:0000256" key="3">
    <source>
        <dbReference type="ARBA" id="ARBA00004906"/>
    </source>
</evidence>
<dbReference type="InterPro" id="IPR050731">
    <property type="entry name" value="HRD1_E3_ubiq-ligases"/>
</dbReference>
<evidence type="ECO:0000256" key="11">
    <source>
        <dbReference type="ARBA" id="ARBA00022833"/>
    </source>
</evidence>
<sequence length="99" mass="10889">MMEGPSVDEDRDCFSPLLLNATSINIEVYYSKAVNYTLMVTFVSFFQVLLLIRQMEHSHTQSGAAKVSVVMIGQQAIIDAYLCLLHLTADCGNSCGIPV</sequence>
<evidence type="ECO:0000256" key="13">
    <source>
        <dbReference type="ARBA" id="ARBA00023136"/>
    </source>
</evidence>
<dbReference type="PANTHER" id="PTHR22763">
    <property type="entry name" value="RING ZINC FINGER PROTEIN"/>
    <property type="match status" value="1"/>
</dbReference>
<dbReference type="PANTHER" id="PTHR22763:SF162">
    <property type="entry name" value="TRANSMEMBRANE E3 UBIQUITIN-PROTEIN LIGASE 1"/>
    <property type="match status" value="1"/>
</dbReference>
<dbReference type="EMBL" id="JAXQNO010000018">
    <property type="protein sequence ID" value="KAK4776992.1"/>
    <property type="molecule type" value="Genomic_DNA"/>
</dbReference>
<evidence type="ECO:0000256" key="12">
    <source>
        <dbReference type="ARBA" id="ARBA00022989"/>
    </source>
</evidence>
<dbReference type="Pfam" id="PF11145">
    <property type="entry name" value="DUF2921"/>
    <property type="match status" value="1"/>
</dbReference>
<name>A0AAN7L9P8_TRANT</name>
<dbReference type="GO" id="GO:0008270">
    <property type="term" value="F:zinc ion binding"/>
    <property type="evidence" value="ECO:0007669"/>
    <property type="project" value="UniProtKB-KW"/>
</dbReference>
<keyword evidence="7" id="KW-0479">Metal-binding</keyword>
<comment type="pathway">
    <text evidence="3">Protein modification; protein ubiquitination.</text>
</comment>
<evidence type="ECO:0000256" key="6">
    <source>
        <dbReference type="ARBA" id="ARBA00022692"/>
    </source>
</evidence>
<evidence type="ECO:0000313" key="17">
    <source>
        <dbReference type="Proteomes" id="UP001346149"/>
    </source>
</evidence>
<evidence type="ECO:0000256" key="8">
    <source>
        <dbReference type="ARBA" id="ARBA00022729"/>
    </source>
</evidence>
<evidence type="ECO:0000256" key="7">
    <source>
        <dbReference type="ARBA" id="ARBA00022723"/>
    </source>
</evidence>
<dbReference type="GO" id="GO:0061630">
    <property type="term" value="F:ubiquitin protein ligase activity"/>
    <property type="evidence" value="ECO:0007669"/>
    <property type="project" value="UniProtKB-EC"/>
</dbReference>
<keyword evidence="17" id="KW-1185">Reference proteome</keyword>
<keyword evidence="9" id="KW-0863">Zinc-finger</keyword>
<evidence type="ECO:0000256" key="9">
    <source>
        <dbReference type="ARBA" id="ARBA00022771"/>
    </source>
</evidence>
<reference evidence="16 17" key="1">
    <citation type="journal article" date="2023" name="Hortic Res">
        <title>Pangenome of water caltrop reveals structural variations and asymmetric subgenome divergence after allopolyploidization.</title>
        <authorList>
            <person name="Zhang X."/>
            <person name="Chen Y."/>
            <person name="Wang L."/>
            <person name="Yuan Y."/>
            <person name="Fang M."/>
            <person name="Shi L."/>
            <person name="Lu R."/>
            <person name="Comes H.P."/>
            <person name="Ma Y."/>
            <person name="Chen Y."/>
            <person name="Huang G."/>
            <person name="Zhou Y."/>
            <person name="Zheng Z."/>
            <person name="Qiu Y."/>
        </authorList>
    </citation>
    <scope>NUCLEOTIDE SEQUENCE [LARGE SCALE GENOMIC DNA]</scope>
    <source>
        <strain evidence="16">F231</strain>
    </source>
</reference>
<evidence type="ECO:0000256" key="4">
    <source>
        <dbReference type="ARBA" id="ARBA00012483"/>
    </source>
</evidence>
<keyword evidence="8" id="KW-0732">Signal</keyword>
<dbReference type="Proteomes" id="UP001346149">
    <property type="component" value="Unassembled WGS sequence"/>
</dbReference>
<dbReference type="GO" id="GO:0012505">
    <property type="term" value="C:endomembrane system"/>
    <property type="evidence" value="ECO:0007669"/>
    <property type="project" value="UniProtKB-SubCell"/>
</dbReference>
<comment type="subcellular location">
    <subcellularLocation>
        <location evidence="2">Endomembrane system</location>
        <topology evidence="2">Multi-pass membrane protein</topology>
    </subcellularLocation>
</comment>
<evidence type="ECO:0000256" key="14">
    <source>
        <dbReference type="SAM" id="Phobius"/>
    </source>
</evidence>
<comment type="catalytic activity">
    <reaction evidence="1">
        <text>S-ubiquitinyl-[E2 ubiquitin-conjugating enzyme]-L-cysteine + [acceptor protein]-L-lysine = [E2 ubiquitin-conjugating enzyme]-L-cysteine + N(6)-ubiquitinyl-[acceptor protein]-L-lysine.</text>
        <dbReference type="EC" id="2.3.2.27"/>
    </reaction>
</comment>
<keyword evidence="13 14" id="KW-0472">Membrane</keyword>
<dbReference type="InterPro" id="IPR021319">
    <property type="entry name" value="DUF2921"/>
</dbReference>
<keyword evidence="5" id="KW-0808">Transferase</keyword>
<organism evidence="16 17">
    <name type="scientific">Trapa natans</name>
    <name type="common">Water chestnut</name>
    <dbReference type="NCBI Taxonomy" id="22666"/>
    <lineage>
        <taxon>Eukaryota</taxon>
        <taxon>Viridiplantae</taxon>
        <taxon>Streptophyta</taxon>
        <taxon>Embryophyta</taxon>
        <taxon>Tracheophyta</taxon>
        <taxon>Spermatophyta</taxon>
        <taxon>Magnoliopsida</taxon>
        <taxon>eudicotyledons</taxon>
        <taxon>Gunneridae</taxon>
        <taxon>Pentapetalae</taxon>
        <taxon>rosids</taxon>
        <taxon>malvids</taxon>
        <taxon>Myrtales</taxon>
        <taxon>Lythraceae</taxon>
        <taxon>Trapa</taxon>
    </lineage>
</organism>
<dbReference type="GO" id="GO:0043161">
    <property type="term" value="P:proteasome-mediated ubiquitin-dependent protein catabolic process"/>
    <property type="evidence" value="ECO:0007669"/>
    <property type="project" value="TreeGrafter"/>
</dbReference>
<dbReference type="EC" id="2.3.2.27" evidence="4"/>
<comment type="caution">
    <text evidence="16">The sequence shown here is derived from an EMBL/GenBank/DDBJ whole genome shotgun (WGS) entry which is preliminary data.</text>
</comment>
<dbReference type="AlphaFoldDB" id="A0AAN7L9P8"/>
<feature type="transmembrane region" description="Helical" evidence="14">
    <location>
        <begin position="33"/>
        <end position="52"/>
    </location>
</feature>